<proteinExistence type="predicted"/>
<dbReference type="AlphaFoldDB" id="X1D8L8"/>
<accession>X1D8L8</accession>
<gene>
    <name evidence="1" type="ORF">S01H4_42266</name>
</gene>
<reference evidence="1" key="1">
    <citation type="journal article" date="2014" name="Front. Microbiol.">
        <title>High frequency of phylogenetically diverse reductive dehalogenase-homologous genes in deep subseafloor sedimentary metagenomes.</title>
        <authorList>
            <person name="Kawai M."/>
            <person name="Futagami T."/>
            <person name="Toyoda A."/>
            <person name="Takaki Y."/>
            <person name="Nishi S."/>
            <person name="Hori S."/>
            <person name="Arai W."/>
            <person name="Tsubouchi T."/>
            <person name="Morono Y."/>
            <person name="Uchiyama I."/>
            <person name="Ito T."/>
            <person name="Fujiyama A."/>
            <person name="Inagaki F."/>
            <person name="Takami H."/>
        </authorList>
    </citation>
    <scope>NUCLEOTIDE SEQUENCE</scope>
    <source>
        <strain evidence="1">Expedition CK06-06</strain>
    </source>
</reference>
<evidence type="ECO:0000313" key="1">
    <source>
        <dbReference type="EMBL" id="GAH04640.1"/>
    </source>
</evidence>
<organism evidence="1">
    <name type="scientific">marine sediment metagenome</name>
    <dbReference type="NCBI Taxonomy" id="412755"/>
    <lineage>
        <taxon>unclassified sequences</taxon>
        <taxon>metagenomes</taxon>
        <taxon>ecological metagenomes</taxon>
    </lineage>
</organism>
<name>X1D8L8_9ZZZZ</name>
<dbReference type="EMBL" id="BART01023196">
    <property type="protein sequence ID" value="GAH04640.1"/>
    <property type="molecule type" value="Genomic_DNA"/>
</dbReference>
<comment type="caution">
    <text evidence="1">The sequence shown here is derived from an EMBL/GenBank/DDBJ whole genome shotgun (WGS) entry which is preliminary data.</text>
</comment>
<sequence length="46" mass="5523">MQDGRNAEIRNYLTCKQNEKVDFEFIPDYDDAFNPHKYAKIIKSKK</sequence>
<protein>
    <submittedName>
        <fullName evidence="1">Uncharacterized protein</fullName>
    </submittedName>
</protein>